<dbReference type="AlphaFoldDB" id="A0ABD5M1L7"/>
<evidence type="ECO:0000259" key="9">
    <source>
        <dbReference type="Pfam" id="PF12704"/>
    </source>
</evidence>
<protein>
    <submittedName>
        <fullName evidence="10">ABC transporter permease</fullName>
    </submittedName>
</protein>
<dbReference type="InterPro" id="IPR003838">
    <property type="entry name" value="ABC3_permease_C"/>
</dbReference>
<keyword evidence="3" id="KW-1003">Cell membrane</keyword>
<proteinExistence type="predicted"/>
<reference evidence="10 11" key="1">
    <citation type="submission" date="2024-06" db="EMBL/GenBank/DDBJ databases">
        <title>Halorubrum miltondacostae sp. nov., a potential PHA producer isolated from an inland solar saltern in Rio Maior, Portugal.</title>
        <authorList>
            <person name="Albuquerque L."/>
            <person name="Viver T."/>
            <person name="Barroso C."/>
            <person name="Claudino R."/>
            <person name="Galvan M."/>
            <person name="Simoes G."/>
            <person name="Lobo Da Cunha A."/>
            <person name="Egas C."/>
        </authorList>
    </citation>
    <scope>NUCLEOTIDE SEQUENCE [LARGE SCALE GENOMIC DNA]</scope>
    <source>
        <strain evidence="10 11">RMP-11</strain>
    </source>
</reference>
<feature type="transmembrane region" description="Helical" evidence="7">
    <location>
        <begin position="280"/>
        <end position="310"/>
    </location>
</feature>
<evidence type="ECO:0000256" key="6">
    <source>
        <dbReference type="ARBA" id="ARBA00023136"/>
    </source>
</evidence>
<comment type="subcellular location">
    <subcellularLocation>
        <location evidence="1">Cell membrane</location>
        <topology evidence="1">Multi-pass membrane protein</topology>
    </subcellularLocation>
</comment>
<evidence type="ECO:0000313" key="10">
    <source>
        <dbReference type="EMBL" id="MEZ3163933.1"/>
    </source>
</evidence>
<dbReference type="GO" id="GO:0005886">
    <property type="term" value="C:plasma membrane"/>
    <property type="evidence" value="ECO:0007669"/>
    <property type="project" value="UniProtKB-SubCell"/>
</dbReference>
<gene>
    <name evidence="10" type="ORF">ABNG04_08645</name>
</gene>
<dbReference type="Pfam" id="PF02687">
    <property type="entry name" value="FtsX"/>
    <property type="match status" value="1"/>
</dbReference>
<feature type="transmembrane region" description="Helical" evidence="7">
    <location>
        <begin position="331"/>
        <end position="357"/>
    </location>
</feature>
<keyword evidence="11" id="KW-1185">Reference proteome</keyword>
<evidence type="ECO:0000256" key="4">
    <source>
        <dbReference type="ARBA" id="ARBA00022692"/>
    </source>
</evidence>
<evidence type="ECO:0000256" key="5">
    <source>
        <dbReference type="ARBA" id="ARBA00022989"/>
    </source>
</evidence>
<keyword evidence="5 7" id="KW-1133">Transmembrane helix</keyword>
<dbReference type="PANTHER" id="PTHR43738:SF1">
    <property type="entry name" value="HEMIN TRANSPORT SYSTEM PERMEASE PROTEIN HRTB-RELATED"/>
    <property type="match status" value="1"/>
</dbReference>
<dbReference type="PANTHER" id="PTHR43738">
    <property type="entry name" value="ABC TRANSPORTER, MEMBRANE PROTEIN"/>
    <property type="match status" value="1"/>
</dbReference>
<comment type="caution">
    <text evidence="10">The sequence shown here is derived from an EMBL/GenBank/DDBJ whole genome shotgun (WGS) entry which is preliminary data.</text>
</comment>
<evidence type="ECO:0000256" key="2">
    <source>
        <dbReference type="ARBA" id="ARBA00022448"/>
    </source>
</evidence>
<evidence type="ECO:0000256" key="1">
    <source>
        <dbReference type="ARBA" id="ARBA00004651"/>
    </source>
</evidence>
<feature type="transmembrane region" description="Helical" evidence="7">
    <location>
        <begin position="377"/>
        <end position="399"/>
    </location>
</feature>
<dbReference type="InterPro" id="IPR051125">
    <property type="entry name" value="ABC-4/HrtB_transporter"/>
</dbReference>
<evidence type="ECO:0000256" key="3">
    <source>
        <dbReference type="ARBA" id="ARBA00022475"/>
    </source>
</evidence>
<feature type="transmembrane region" description="Helical" evidence="7">
    <location>
        <begin position="28"/>
        <end position="51"/>
    </location>
</feature>
<evidence type="ECO:0000313" key="11">
    <source>
        <dbReference type="Proteomes" id="UP001567572"/>
    </source>
</evidence>
<organism evidence="10 11">
    <name type="scientific">Halorubrum miltondacostae</name>
    <dbReference type="NCBI Taxonomy" id="3076378"/>
    <lineage>
        <taxon>Archaea</taxon>
        <taxon>Methanobacteriati</taxon>
        <taxon>Methanobacteriota</taxon>
        <taxon>Stenosarchaea group</taxon>
        <taxon>Halobacteria</taxon>
        <taxon>Halobacteriales</taxon>
        <taxon>Haloferacaceae</taxon>
        <taxon>Halorubrum</taxon>
    </lineage>
</organism>
<evidence type="ECO:0000256" key="7">
    <source>
        <dbReference type="SAM" id="Phobius"/>
    </source>
</evidence>
<dbReference type="Proteomes" id="UP001567572">
    <property type="component" value="Unassembled WGS sequence"/>
</dbReference>
<dbReference type="EMBL" id="JBEDNY010000002">
    <property type="protein sequence ID" value="MEZ3163933.1"/>
    <property type="molecule type" value="Genomic_DNA"/>
</dbReference>
<dbReference type="Pfam" id="PF12704">
    <property type="entry name" value="MacB_PCD"/>
    <property type="match status" value="1"/>
</dbReference>
<name>A0ABD5M1L7_9EURY</name>
<keyword evidence="2" id="KW-0813">Transport</keyword>
<keyword evidence="6 7" id="KW-0472">Membrane</keyword>
<dbReference type="InterPro" id="IPR025857">
    <property type="entry name" value="MacB_PCD"/>
</dbReference>
<evidence type="ECO:0000259" key="8">
    <source>
        <dbReference type="Pfam" id="PF02687"/>
    </source>
</evidence>
<keyword evidence="4 7" id="KW-0812">Transmembrane</keyword>
<sequence>MMRSRLRQVRGQVWIAFRQLRWDKTRTVLAVIGIALAVLSVTLLAGVGTGVTETGNELFNEADRDLWVTGGPIALSPGSVGGFQNPVPNAHSVATQIEQHEDVQTAVPLAFQVVYVSTDGEEFETIVGSGTPAAGGSVRVTAGEGFRGPDTHYADGTYSGNFTHQALVSPELADQLNLTVGDTVHAGGTISDARANEFEVVGISPTFSNFLGTATVTLRLSELQTLTGNAYDDSATMITISTVDGVDREAVRSDLAATYPEYTFRTNQEQFVALLQQQAVVLAAGTSLVVLGVVAGGMLSLNLLLSLVYIQRAPFSVLRATGATRRSVAGIAIVQAISIAFGGYLLGAALTPPLAAALDWLAFTVTGFDGLVQVPPLAYLAGGAIAGGFALLGGLLGVWRVTRVTSARGLVS</sequence>
<feature type="domain" description="MacB-like periplasmic core" evidence="9">
    <location>
        <begin position="27"/>
        <end position="257"/>
    </location>
</feature>
<accession>A0ABD5M1L7</accession>
<feature type="domain" description="ABC3 transporter permease C-terminal" evidence="8">
    <location>
        <begin position="288"/>
        <end position="403"/>
    </location>
</feature>